<reference evidence="1 2" key="1">
    <citation type="journal article" date="2018" name="Front. Microbiol.">
        <title>Genome-Wide Analysis of Corynespora cassiicola Leaf Fall Disease Putative Effectors.</title>
        <authorList>
            <person name="Lopez D."/>
            <person name="Ribeiro S."/>
            <person name="Label P."/>
            <person name="Fumanal B."/>
            <person name="Venisse J.S."/>
            <person name="Kohler A."/>
            <person name="de Oliveira R.R."/>
            <person name="Labutti K."/>
            <person name="Lipzen A."/>
            <person name="Lail K."/>
            <person name="Bauer D."/>
            <person name="Ohm R.A."/>
            <person name="Barry K.W."/>
            <person name="Spatafora J."/>
            <person name="Grigoriev I.V."/>
            <person name="Martin F.M."/>
            <person name="Pujade-Renaud V."/>
        </authorList>
    </citation>
    <scope>NUCLEOTIDE SEQUENCE [LARGE SCALE GENOMIC DNA]</scope>
    <source>
        <strain evidence="1 2">Philippines</strain>
    </source>
</reference>
<evidence type="ECO:0000313" key="1">
    <source>
        <dbReference type="EMBL" id="PSN72099.1"/>
    </source>
</evidence>
<dbReference type="AlphaFoldDB" id="A0A2T2P386"/>
<name>A0A2T2P386_CORCC</name>
<dbReference type="EMBL" id="KZ678130">
    <property type="protein sequence ID" value="PSN72099.1"/>
    <property type="molecule type" value="Genomic_DNA"/>
</dbReference>
<proteinExistence type="predicted"/>
<dbReference type="Proteomes" id="UP000240883">
    <property type="component" value="Unassembled WGS sequence"/>
</dbReference>
<sequence>MFSILVKVICTGQGTINPQKETPPPTTASLFMPYPPITIYSPSHSPSLDLTDLKKNSDAD</sequence>
<accession>A0A2T2P386</accession>
<evidence type="ECO:0000313" key="2">
    <source>
        <dbReference type="Proteomes" id="UP000240883"/>
    </source>
</evidence>
<gene>
    <name evidence="1" type="ORF">BS50DRAFT_243208</name>
</gene>
<keyword evidence="2" id="KW-1185">Reference proteome</keyword>
<protein>
    <submittedName>
        <fullName evidence="1">Uncharacterized protein</fullName>
    </submittedName>
</protein>
<organism evidence="1 2">
    <name type="scientific">Corynespora cassiicola Philippines</name>
    <dbReference type="NCBI Taxonomy" id="1448308"/>
    <lineage>
        <taxon>Eukaryota</taxon>
        <taxon>Fungi</taxon>
        <taxon>Dikarya</taxon>
        <taxon>Ascomycota</taxon>
        <taxon>Pezizomycotina</taxon>
        <taxon>Dothideomycetes</taxon>
        <taxon>Pleosporomycetidae</taxon>
        <taxon>Pleosporales</taxon>
        <taxon>Corynesporascaceae</taxon>
        <taxon>Corynespora</taxon>
    </lineage>
</organism>